<dbReference type="OrthoDB" id="194358at2759"/>
<dbReference type="SMART" id="SM00248">
    <property type="entry name" value="ANK"/>
    <property type="match status" value="13"/>
</dbReference>
<dbReference type="GeneID" id="64963115"/>
<dbReference type="PANTHER" id="PTHR24198">
    <property type="entry name" value="ANKYRIN REPEAT AND PROTEIN KINASE DOMAIN-CONTAINING PROTEIN"/>
    <property type="match status" value="1"/>
</dbReference>
<dbReference type="KEGG" id="aluc:AKAW2_60058S"/>
<evidence type="ECO:0000313" key="2">
    <source>
        <dbReference type="Proteomes" id="UP000661280"/>
    </source>
</evidence>
<dbReference type="Gene3D" id="1.25.40.20">
    <property type="entry name" value="Ankyrin repeat-containing domain"/>
    <property type="match status" value="3"/>
</dbReference>
<dbReference type="PROSITE" id="PS50088">
    <property type="entry name" value="ANK_REPEAT"/>
    <property type="match status" value="6"/>
</dbReference>
<dbReference type="PANTHER" id="PTHR24198:SF165">
    <property type="entry name" value="ANKYRIN REPEAT-CONTAINING PROTEIN-RELATED"/>
    <property type="match status" value="1"/>
</dbReference>
<evidence type="ECO:0000313" key="1">
    <source>
        <dbReference type="EMBL" id="BCS01794.1"/>
    </source>
</evidence>
<dbReference type="Pfam" id="PF14420">
    <property type="entry name" value="Clr5"/>
    <property type="match status" value="1"/>
</dbReference>
<sequence>MADAEWEAHKAEIERLYIRENKKLEKVLQFMEATHGFRKTKNQYTARFKKWGFKKYRMGALKWRHVNREIQKRAAEGQNLEVWFDGVNYNQKTVQFEIHRQGFQREIDKYRREPLSPTPEGLIICSPGPSIFQFTWPQNLPWFIFSNTALSRLQNVPSNPSISLEHPGVREKDLPSQIIERGLIDSLSSLMIGNHAKVLRTGRNSSRVAAALSSIMPEQHEGQNLYIAERLCGLRGGSDAVQCLQVAFFLLSNNFKISEPDDNSWNSNIRNHLKRPSDDEMNGDFDHEWDFLSHNKQPEQPRTSKEDQTIMALFYLSGLNTVSNLKDLLSLPGATAQVISHKLFASAVRSKDVRAVWMALKAGMSPDTKVLHDGWLVPPLIVASNFRDPRAALDMCNLFLSYGSGLKNVEVLEWALCQAIYSRNNELVKLFLARNIPITGEALCAAIKTETPDILSMLLDVDPNINKRSGDVYDLTILGLAVDRNDVSLTKYLLGLGADVDAIQDVKFRENCILKSTTLGLAIRKGNDDIIDLLLEANPNINHQEASDKYIPPLVLSVEVEYGAINITRRLLSAGAEVSTGDGIQGMSLVQRALKKNDLETSRLLISYGARVEPTQMEKYYTSILYKNVEMNNLDTAISLLSWGARKDEIYNGVPDTILGAAIANGHCEMIRSLLQAGATNTGRSLIQIGNLETTVYLEQLGLLPEILHRYGQPILVSAIKMSRGGDDGLVRYLLDRNIDKQPKNVGLEPFSDMKKYSRRQTRSRFSWWHPERFGISDVCTSPLAAAIDSLDFPKSLSLAKLLIERGARIGDLELTAAVEHYQCDSKQFEILQLLLDNLSQQPCAVPNAFMKALQDHCTIFLMRRFLEIGLDPGGKVDAYGSLGSIFLYQLHGFIDYKVLDSILEVAVTSQDGASLKTFLYSRTWTPVEKGRALTTALHYYRNFAVQDLLDAGADVNQVVELEYEFPSPLWIAVKWQDISLTRRLIALGADCDASNSWYESMEDVPETSILCAAVETGNRHIVKVLLDAGADVNRPAPSHCGRTALQYAVEEGNVPVVDMLLDAGADPNQCAAESRGGTALQFAAIKGYIGIALKLLAKGADVNARKSLRNGRTALEGAAEHGRIDMLQLLLNEGASIVESGRHQYIRAVKLAENNGKFGAAKLLRDHGGWTEWDARQYEHEKFYDESGWGPSEPPSPPTLIGNHWYHHRFKAI</sequence>
<dbReference type="InterPro" id="IPR036770">
    <property type="entry name" value="Ankyrin_rpt-contain_sf"/>
</dbReference>
<accession>A0A7R8AC70</accession>
<dbReference type="InterPro" id="IPR002110">
    <property type="entry name" value="Ankyrin_rpt"/>
</dbReference>
<organism evidence="1 2">
    <name type="scientific">Aspergillus kawachii</name>
    <name type="common">White koji mold</name>
    <name type="synonym">Aspergillus awamori var. kawachi</name>
    <dbReference type="NCBI Taxonomy" id="1069201"/>
    <lineage>
        <taxon>Eukaryota</taxon>
        <taxon>Fungi</taxon>
        <taxon>Dikarya</taxon>
        <taxon>Ascomycota</taxon>
        <taxon>Pezizomycotina</taxon>
        <taxon>Eurotiomycetes</taxon>
        <taxon>Eurotiomycetidae</taxon>
        <taxon>Eurotiales</taxon>
        <taxon>Aspergillaceae</taxon>
        <taxon>Aspergillus</taxon>
        <taxon>Aspergillus subgen. Circumdati</taxon>
    </lineage>
</organism>
<dbReference type="Proteomes" id="UP000661280">
    <property type="component" value="Chromosome 6"/>
</dbReference>
<dbReference type="InterPro" id="IPR025676">
    <property type="entry name" value="Clr5_dom"/>
</dbReference>
<gene>
    <name evidence="1" type="ORF">AKAW2_60058S</name>
</gene>
<proteinExistence type="predicted"/>
<protein>
    <submittedName>
        <fullName evidence="1">Uncharacterized protein</fullName>
    </submittedName>
</protein>
<dbReference type="AlphaFoldDB" id="A0A7R8AC70"/>
<dbReference type="RefSeq" id="XP_041545556.1">
    <property type="nucleotide sequence ID" value="XM_041692141.1"/>
</dbReference>
<reference evidence="1" key="2">
    <citation type="submission" date="2021-02" db="EMBL/GenBank/DDBJ databases">
        <title>Aspergillus luchuensis mut. kawachii IFO 4304 genome sequence.</title>
        <authorList>
            <person name="Mori K."/>
            <person name="Kadooka C."/>
            <person name="Goto M."/>
            <person name="Futagami T."/>
        </authorList>
    </citation>
    <scope>NUCLEOTIDE SEQUENCE</scope>
    <source>
        <strain evidence="1">IFO 4308</strain>
    </source>
</reference>
<keyword evidence="2" id="KW-1185">Reference proteome</keyword>
<name>A0A7R8AC70_ASPKA</name>
<dbReference type="SUPFAM" id="SSF48403">
    <property type="entry name" value="Ankyrin repeat"/>
    <property type="match status" value="2"/>
</dbReference>
<reference evidence="1" key="1">
    <citation type="submission" date="2021-01" db="EMBL/GenBank/DDBJ databases">
        <authorList>
            <consortium name="Aspergillus luchuensis mut. kawachii IFO 4304 genome sequencing consortium"/>
            <person name="Kazuki M."/>
            <person name="Futagami T."/>
        </authorList>
    </citation>
    <scope>NUCLEOTIDE SEQUENCE</scope>
    <source>
        <strain evidence="1">IFO 4308</strain>
    </source>
</reference>
<dbReference type="PROSITE" id="PS50297">
    <property type="entry name" value="ANK_REP_REGION"/>
    <property type="match status" value="4"/>
</dbReference>
<dbReference type="Pfam" id="PF12796">
    <property type="entry name" value="Ank_2"/>
    <property type="match status" value="3"/>
</dbReference>
<dbReference type="EMBL" id="AP024430">
    <property type="protein sequence ID" value="BCS01794.1"/>
    <property type="molecule type" value="Genomic_DNA"/>
</dbReference>